<gene>
    <name evidence="2" type="ORF">H9819_00600</name>
</gene>
<dbReference type="SUPFAM" id="SSF51445">
    <property type="entry name" value="(Trans)glycosidases"/>
    <property type="match status" value="1"/>
</dbReference>
<protein>
    <recommendedName>
        <fullName evidence="4">Glycoside hydrolase family 5 domain-containing protein</fullName>
    </recommendedName>
</protein>
<dbReference type="AlphaFoldDB" id="A0A9D2A3X8"/>
<dbReference type="InterPro" id="IPR017853">
    <property type="entry name" value="GH"/>
</dbReference>
<comment type="caution">
    <text evidence="2">The sequence shown here is derived from an EMBL/GenBank/DDBJ whole genome shotgun (WGS) entry which is preliminary data.</text>
</comment>
<reference evidence="2" key="2">
    <citation type="submission" date="2021-04" db="EMBL/GenBank/DDBJ databases">
        <authorList>
            <person name="Gilroy R."/>
        </authorList>
    </citation>
    <scope>NUCLEOTIDE SEQUENCE</scope>
    <source>
        <strain evidence="2">ChiHjej12B11-24981</strain>
    </source>
</reference>
<accession>A0A9D2A3X8</accession>
<feature type="chain" id="PRO_5039328353" description="Glycoside hydrolase family 5 domain-containing protein" evidence="1">
    <location>
        <begin position="22"/>
        <end position="854"/>
    </location>
</feature>
<evidence type="ECO:0008006" key="4">
    <source>
        <dbReference type="Google" id="ProtNLM"/>
    </source>
</evidence>
<evidence type="ECO:0000256" key="1">
    <source>
        <dbReference type="SAM" id="SignalP"/>
    </source>
</evidence>
<organism evidence="2 3">
    <name type="scientific">Candidatus Bacteroides merdipullorum</name>
    <dbReference type="NCBI Taxonomy" id="2838474"/>
    <lineage>
        <taxon>Bacteria</taxon>
        <taxon>Pseudomonadati</taxon>
        <taxon>Bacteroidota</taxon>
        <taxon>Bacteroidia</taxon>
        <taxon>Bacteroidales</taxon>
        <taxon>Bacteroidaceae</taxon>
        <taxon>Bacteroides</taxon>
    </lineage>
</organism>
<keyword evidence="1" id="KW-0732">Signal</keyword>
<reference evidence="2" key="1">
    <citation type="journal article" date="2021" name="PeerJ">
        <title>Extensive microbial diversity within the chicken gut microbiome revealed by metagenomics and culture.</title>
        <authorList>
            <person name="Gilroy R."/>
            <person name="Ravi A."/>
            <person name="Getino M."/>
            <person name="Pursley I."/>
            <person name="Horton D.L."/>
            <person name="Alikhan N.F."/>
            <person name="Baker D."/>
            <person name="Gharbi K."/>
            <person name="Hall N."/>
            <person name="Watson M."/>
            <person name="Adriaenssens E.M."/>
            <person name="Foster-Nyarko E."/>
            <person name="Jarju S."/>
            <person name="Secka A."/>
            <person name="Antonio M."/>
            <person name="Oren A."/>
            <person name="Chaudhuri R.R."/>
            <person name="La Ragione R."/>
            <person name="Hildebrand F."/>
            <person name="Pallen M.J."/>
        </authorList>
    </citation>
    <scope>NUCLEOTIDE SEQUENCE</scope>
    <source>
        <strain evidence="2">ChiHjej12B11-24981</strain>
    </source>
</reference>
<dbReference type="Proteomes" id="UP000824023">
    <property type="component" value="Unassembled WGS sequence"/>
</dbReference>
<evidence type="ECO:0000313" key="2">
    <source>
        <dbReference type="EMBL" id="HIZ00739.1"/>
    </source>
</evidence>
<feature type="signal peptide" evidence="1">
    <location>
        <begin position="1"/>
        <end position="21"/>
    </location>
</feature>
<dbReference type="Gene3D" id="3.20.20.80">
    <property type="entry name" value="Glycosidases"/>
    <property type="match status" value="1"/>
</dbReference>
<dbReference type="EMBL" id="DXCK01000008">
    <property type="protein sequence ID" value="HIZ00739.1"/>
    <property type="molecule type" value="Genomic_DNA"/>
</dbReference>
<name>A0A9D2A3X8_9BACE</name>
<proteinExistence type="predicted"/>
<evidence type="ECO:0000313" key="3">
    <source>
        <dbReference type="Proteomes" id="UP000824023"/>
    </source>
</evidence>
<sequence>MKRHFLFLFTVLLAVVLPTQAGEKVPTVFIDGKGVMRWSDTKAEASFFGVNYTLPFAHAYRAMGYLGVDRKAAIDRDVYHLARLGINAYRIHLWDVELTDSVGNLLENDHLDLLDYLLSKLEERGIRTVITLQTNFGNGYPERNEPTGGYSYKYDKCSIHQAPEAIAAQERYAAALVRHVNAYSGLSYKDDPYIVGFEINNEPCHAGTVDETRDYIRRMLRALRRAGNRKPVFYNVSHNGQVVQAYYDTDIEGTTYQWYPTGLVSGHTRRGNCLPAVEQYTIPFSDVKGFDRKARLVYEFDPADVLCTYMYPATVRTFRSAGFQWITQFAYDPIDMAAYNTEYQTHFLNVAYTPGKAVGLMIAAEAAQAIGRGEQFAPYPADTLFHDFRVSYAHDLAELNDGRKFFYSNNTQTKPKDPAGLQAIAGCGSSPVVQYEGTGVYWIDRLEEGVWRLEVMPDAVVASDPFAKPSLDKKVVQLISNAWDMALRIPDLGTRFSVTGLNEGNRRRDAVTNGIVAALAPGVYLLQRDGAMPSRTWDKDTRWHNITLGEYVSAPSLDKSYIVRHQPWTCVDAGRDMTLTAVVAGRVQPDSVVVYTDKVSFWSETNPSIKMQRTEGYTWQATVPAAELKEGTYRYNIVVFAGGQKQTYPAGVMKSPLDWDYTDYSYWQTDVQPADAPLLLLDEASAAASAELYVLPEWSSVNVQPMQRALTDKPGTCITFVPKKAGETCFLRRYVKDDLRGRAERLAGCRTLCLHLKTAPRGLQVGLITAMGYTYAAACPAADADGVVRIPLSKLKQTDTALLPLAYPSFLDAYFHPQTELPLRAADIESLELRVTQQPVGEEAVLELGEIWLE</sequence>